<name>A0A9E7L2H9_9LILI</name>
<dbReference type="GO" id="GO:0016020">
    <property type="term" value="C:membrane"/>
    <property type="evidence" value="ECO:0007669"/>
    <property type="project" value="UniProtKB-SubCell"/>
</dbReference>
<dbReference type="PANTHER" id="PTHR13890">
    <property type="entry name" value="RNA SPLICING PROTEIN MRS2, MITOCHONDRIAL"/>
    <property type="match status" value="1"/>
</dbReference>
<dbReference type="GO" id="GO:0015095">
    <property type="term" value="F:magnesium ion transmembrane transporter activity"/>
    <property type="evidence" value="ECO:0007669"/>
    <property type="project" value="TreeGrafter"/>
</dbReference>
<dbReference type="SUPFAM" id="SSF144083">
    <property type="entry name" value="Magnesium transport protein CorA, transmembrane region"/>
    <property type="match status" value="1"/>
</dbReference>
<feature type="transmembrane region" description="Helical" evidence="10">
    <location>
        <begin position="397"/>
        <end position="420"/>
    </location>
</feature>
<accession>A0A9E7L2H9</accession>
<feature type="region of interest" description="Disordered" evidence="12">
    <location>
        <begin position="273"/>
        <end position="309"/>
    </location>
</feature>
<evidence type="ECO:0000256" key="2">
    <source>
        <dbReference type="ARBA" id="ARBA00007535"/>
    </source>
</evidence>
<feature type="region of interest" description="Disordered" evidence="12">
    <location>
        <begin position="1"/>
        <end position="29"/>
    </location>
</feature>
<keyword evidence="4 10" id="KW-0812">Transmembrane</keyword>
<evidence type="ECO:0000313" key="14">
    <source>
        <dbReference type="Proteomes" id="UP001055439"/>
    </source>
</evidence>
<evidence type="ECO:0000256" key="4">
    <source>
        <dbReference type="ARBA" id="ARBA00022692"/>
    </source>
</evidence>
<dbReference type="InterPro" id="IPR039204">
    <property type="entry name" value="MRS2-like"/>
</dbReference>
<comment type="subcellular location">
    <subcellularLocation>
        <location evidence="1 10">Membrane</location>
        <topology evidence="1 10">Multi-pass membrane protein</topology>
    </subcellularLocation>
</comment>
<evidence type="ECO:0000256" key="8">
    <source>
        <dbReference type="ARBA" id="ARBA00023136"/>
    </source>
</evidence>
<dbReference type="OrthoDB" id="10251508at2759"/>
<sequence length="667" mass="73299">MAELRERLLPRKPSSTSTSAAPVAAARESTTGRRPLFQGVDFSGLKKRGQSLRSWIRVDAATAASQVIEVDKFTMMRRCDLPARDLRLLDPLFVYPSTILGRERAIVVNLEQIRCIITADEVLLLNSLDSYVLQYVVELQRRLAAGSGDVLGGGEPSPDDLPFEFRALEVALEAACTFLDAQAAELEIEAYPLLDELTSKISTSNLERVRRLKSRLLALTRRVQKVRDEIEQLMDDDGDMAEMYLTDKKRQMEASFYGDQSFHGFNSTGGVSVSAPVSPVSSPPESRRLEKALSLARSRHDSMKSSSSTTESIEELEMLLEAYFVVIDSTLNKLTSLKEYIDDTEDFINIQLDDVRNQLIQFELLLTTATFVVAIFGVVAGIFGMNFEIALFDVPSAFQWVLVITGACGLVIFCLFLCYFKYRRLMPLMVAANMKAETISLMEMREAMEAEMNAIIESLCGAGGSRLSGNLVDSEGPTSTFRLFDRNAIGSVLNLNFATSHMSVSLSENTSQDSSTAEEAVSRIPFAIIDEIDGDSPAAEDGLQLSDEIVKSGNVEKCENLQSRLMAEAQSNQGNLIPLLPAFGANGAVEEGCTREQIDLRRSLAGSNISAHASIKAAEEAHEICCRRRGIVAIVPLRGDLWKPSVQVLTPYGATDIDGRSSSMQLL</sequence>
<evidence type="ECO:0000256" key="7">
    <source>
        <dbReference type="ARBA" id="ARBA00023065"/>
    </source>
</evidence>
<keyword evidence="6 10" id="KW-1133">Transmembrane helix</keyword>
<evidence type="ECO:0000313" key="13">
    <source>
        <dbReference type="EMBL" id="URE38151.1"/>
    </source>
</evidence>
<dbReference type="FunFam" id="1.20.58.340:FF:000009">
    <property type="entry name" value="Magnesium transporter MRS2-1"/>
    <property type="match status" value="1"/>
</dbReference>
<evidence type="ECO:0000256" key="3">
    <source>
        <dbReference type="ARBA" id="ARBA00022448"/>
    </source>
</evidence>
<dbReference type="Gene3D" id="2.30.42.10">
    <property type="match status" value="1"/>
</dbReference>
<dbReference type="CDD" id="cd12823">
    <property type="entry name" value="Mrs2_Mfm1p-like"/>
    <property type="match status" value="1"/>
</dbReference>
<dbReference type="PANTHER" id="PTHR13890:SF26">
    <property type="entry name" value="MAGNESIUM TRANSPORTER MRS2-1"/>
    <property type="match status" value="1"/>
</dbReference>
<dbReference type="AlphaFoldDB" id="A0A9E7L2H9"/>
<dbReference type="InterPro" id="IPR045863">
    <property type="entry name" value="CorA_TM1_TM2"/>
</dbReference>
<protein>
    <recommendedName>
        <fullName evidence="10">Magnesium transporter</fullName>
    </recommendedName>
</protein>
<evidence type="ECO:0000256" key="10">
    <source>
        <dbReference type="RuleBase" id="RU366041"/>
    </source>
</evidence>
<evidence type="ECO:0000256" key="12">
    <source>
        <dbReference type="SAM" id="MobiDB-lite"/>
    </source>
</evidence>
<evidence type="ECO:0000256" key="5">
    <source>
        <dbReference type="ARBA" id="ARBA00022842"/>
    </source>
</evidence>
<keyword evidence="14" id="KW-1185">Reference proteome</keyword>
<feature type="coiled-coil region" evidence="11">
    <location>
        <begin position="209"/>
        <end position="236"/>
    </location>
</feature>
<keyword evidence="8 10" id="KW-0472">Membrane</keyword>
<dbReference type="Pfam" id="PF22099">
    <property type="entry name" value="MRS2-like"/>
    <property type="match status" value="2"/>
</dbReference>
<comment type="function">
    <text evidence="9 10">Magnesium transporter that may mediate the influx of magnesium.</text>
</comment>
<dbReference type="InterPro" id="IPR036034">
    <property type="entry name" value="PDZ_sf"/>
</dbReference>
<evidence type="ECO:0000256" key="1">
    <source>
        <dbReference type="ARBA" id="ARBA00004141"/>
    </source>
</evidence>
<keyword evidence="7 10" id="KW-0406">Ion transport</keyword>
<dbReference type="FunFam" id="2.40.128.330:FF:000001">
    <property type="entry name" value="Magnesium transporter MRS2-1"/>
    <property type="match status" value="1"/>
</dbReference>
<reference evidence="13" key="1">
    <citation type="submission" date="2022-05" db="EMBL/GenBank/DDBJ databases">
        <title>The Musa troglodytarum L. genome provides insights into the mechanism of non-climacteric behaviour and enrichment of carotenoids.</title>
        <authorList>
            <person name="Wang J."/>
        </authorList>
    </citation>
    <scope>NUCLEOTIDE SEQUENCE</scope>
    <source>
        <tissue evidence="13">Leaf</tissue>
    </source>
</reference>
<dbReference type="Gene3D" id="2.40.128.330">
    <property type="match status" value="1"/>
</dbReference>
<evidence type="ECO:0000256" key="6">
    <source>
        <dbReference type="ARBA" id="ARBA00022989"/>
    </source>
</evidence>
<keyword evidence="11" id="KW-0175">Coiled coil</keyword>
<keyword evidence="3 10" id="KW-0813">Transport</keyword>
<keyword evidence="5 10" id="KW-0460">Magnesium</keyword>
<gene>
    <name evidence="13" type="ORF">MUK42_07225</name>
</gene>
<proteinExistence type="inferred from homology"/>
<comment type="similarity">
    <text evidence="2 10">Belongs to the CorA metal ion transporter (MIT) (TC 1.A.35.5) family.</text>
</comment>
<dbReference type="EMBL" id="CP097510">
    <property type="protein sequence ID" value="URE38151.1"/>
    <property type="molecule type" value="Genomic_DNA"/>
</dbReference>
<dbReference type="Gene3D" id="1.20.58.340">
    <property type="entry name" value="Magnesium transport protein CorA, transmembrane region"/>
    <property type="match status" value="2"/>
</dbReference>
<feature type="compositionally biased region" description="Low complexity" evidence="12">
    <location>
        <begin position="273"/>
        <end position="284"/>
    </location>
</feature>
<feature type="compositionally biased region" description="Low complexity" evidence="12">
    <location>
        <begin position="14"/>
        <end position="29"/>
    </location>
</feature>
<feature type="transmembrane region" description="Helical" evidence="10">
    <location>
        <begin position="364"/>
        <end position="385"/>
    </location>
</feature>
<organism evidence="13 14">
    <name type="scientific">Musa troglodytarum</name>
    <name type="common">fe'i banana</name>
    <dbReference type="NCBI Taxonomy" id="320322"/>
    <lineage>
        <taxon>Eukaryota</taxon>
        <taxon>Viridiplantae</taxon>
        <taxon>Streptophyta</taxon>
        <taxon>Embryophyta</taxon>
        <taxon>Tracheophyta</taxon>
        <taxon>Spermatophyta</taxon>
        <taxon>Magnoliopsida</taxon>
        <taxon>Liliopsida</taxon>
        <taxon>Zingiberales</taxon>
        <taxon>Musaceae</taxon>
        <taxon>Musa</taxon>
    </lineage>
</organism>
<evidence type="ECO:0000256" key="9">
    <source>
        <dbReference type="ARBA" id="ARBA00059335"/>
    </source>
</evidence>
<evidence type="ECO:0000256" key="11">
    <source>
        <dbReference type="SAM" id="Coils"/>
    </source>
</evidence>
<dbReference type="Proteomes" id="UP001055439">
    <property type="component" value="Chromosome 8"/>
</dbReference>